<evidence type="ECO:0000256" key="3">
    <source>
        <dbReference type="ARBA" id="ARBA00023125"/>
    </source>
</evidence>
<dbReference type="InterPro" id="IPR005119">
    <property type="entry name" value="LysR_subst-bd"/>
</dbReference>
<evidence type="ECO:0000256" key="2">
    <source>
        <dbReference type="ARBA" id="ARBA00023015"/>
    </source>
</evidence>
<organism evidence="6 7">
    <name type="scientific">Rhodoferax aquaticus</name>
    <dbReference type="NCBI Taxonomy" id="2527691"/>
    <lineage>
        <taxon>Bacteria</taxon>
        <taxon>Pseudomonadati</taxon>
        <taxon>Pseudomonadota</taxon>
        <taxon>Betaproteobacteria</taxon>
        <taxon>Burkholderiales</taxon>
        <taxon>Comamonadaceae</taxon>
        <taxon>Rhodoferax</taxon>
    </lineage>
</organism>
<dbReference type="FunFam" id="1.10.10.10:FF:000001">
    <property type="entry name" value="LysR family transcriptional regulator"/>
    <property type="match status" value="1"/>
</dbReference>
<dbReference type="SUPFAM" id="SSF53850">
    <property type="entry name" value="Periplasmic binding protein-like II"/>
    <property type="match status" value="1"/>
</dbReference>
<dbReference type="InterPro" id="IPR000847">
    <property type="entry name" value="LysR_HTH_N"/>
</dbReference>
<name>A0A515EV61_9BURK</name>
<dbReference type="KEGG" id="rhg:EXZ61_21735"/>
<evidence type="ECO:0000256" key="1">
    <source>
        <dbReference type="ARBA" id="ARBA00009437"/>
    </source>
</evidence>
<dbReference type="Gene3D" id="1.10.10.10">
    <property type="entry name" value="Winged helix-like DNA-binding domain superfamily/Winged helix DNA-binding domain"/>
    <property type="match status" value="1"/>
</dbReference>
<evidence type="ECO:0000259" key="5">
    <source>
        <dbReference type="PROSITE" id="PS50931"/>
    </source>
</evidence>
<keyword evidence="3" id="KW-0238">DNA-binding</keyword>
<dbReference type="Proteomes" id="UP000317365">
    <property type="component" value="Chromosome"/>
</dbReference>
<dbReference type="Pfam" id="PF03466">
    <property type="entry name" value="LysR_substrate"/>
    <property type="match status" value="1"/>
</dbReference>
<dbReference type="PROSITE" id="PS50931">
    <property type="entry name" value="HTH_LYSR"/>
    <property type="match status" value="1"/>
</dbReference>
<keyword evidence="2" id="KW-0805">Transcription regulation</keyword>
<dbReference type="InterPro" id="IPR036388">
    <property type="entry name" value="WH-like_DNA-bd_sf"/>
</dbReference>
<reference evidence="7" key="1">
    <citation type="submission" date="2019-02" db="EMBL/GenBank/DDBJ databases">
        <title>Complete genome sequence of Rhodoferax sp. Gr-4.</title>
        <authorList>
            <person name="Jin L."/>
        </authorList>
    </citation>
    <scope>NUCLEOTIDE SEQUENCE [LARGE SCALE GENOMIC DNA]</scope>
    <source>
        <strain evidence="7">Gr-4</strain>
    </source>
</reference>
<dbReference type="Gene3D" id="3.40.190.290">
    <property type="match status" value="1"/>
</dbReference>
<accession>A0A515EV61</accession>
<dbReference type="EMBL" id="CP036282">
    <property type="protein sequence ID" value="QDL56564.1"/>
    <property type="molecule type" value="Genomic_DNA"/>
</dbReference>
<dbReference type="GO" id="GO:0043565">
    <property type="term" value="F:sequence-specific DNA binding"/>
    <property type="evidence" value="ECO:0007669"/>
    <property type="project" value="TreeGrafter"/>
</dbReference>
<evidence type="ECO:0000256" key="4">
    <source>
        <dbReference type="ARBA" id="ARBA00023163"/>
    </source>
</evidence>
<keyword evidence="7" id="KW-1185">Reference proteome</keyword>
<dbReference type="PANTHER" id="PTHR30537">
    <property type="entry name" value="HTH-TYPE TRANSCRIPTIONAL REGULATOR"/>
    <property type="match status" value="1"/>
</dbReference>
<dbReference type="CDD" id="cd08422">
    <property type="entry name" value="PBP2_CrgA_like"/>
    <property type="match status" value="1"/>
</dbReference>
<dbReference type="GO" id="GO:0003700">
    <property type="term" value="F:DNA-binding transcription factor activity"/>
    <property type="evidence" value="ECO:0007669"/>
    <property type="project" value="InterPro"/>
</dbReference>
<feature type="domain" description="HTH lysR-type" evidence="5">
    <location>
        <begin position="1"/>
        <end position="57"/>
    </location>
</feature>
<dbReference type="GO" id="GO:0006351">
    <property type="term" value="P:DNA-templated transcription"/>
    <property type="evidence" value="ECO:0007669"/>
    <property type="project" value="TreeGrafter"/>
</dbReference>
<dbReference type="InterPro" id="IPR058163">
    <property type="entry name" value="LysR-type_TF_proteobact-type"/>
</dbReference>
<sequence>MLDDLTLFVRIVETGSLRSAAAALEVPAATVTRRLQKLEHALGCQLLHRSARRMLPTQEGQKYYEQCRPLLLALQQTTQSLDANLNQLSGTVRVLAPINLANGPFRTFWSSFMLRYPAIRLELQLSNHNQDMLGTGADLAIRAGQQADSSFGQRRLGAVRNVLTASPGYLRSCPALSVPDDLQQHRLIVAEPATQWRFVERTSAAVQTLVPQGHFRVNEMQLAVHMASSGIGVLYCPATQVADALQSGQLVEVLPAWQAATRPIYALWPQSRQMPARVRVLLDHLVACAADQALLNEPTAQR</sequence>
<dbReference type="InterPro" id="IPR036390">
    <property type="entry name" value="WH_DNA-bd_sf"/>
</dbReference>
<evidence type="ECO:0000313" key="6">
    <source>
        <dbReference type="EMBL" id="QDL56564.1"/>
    </source>
</evidence>
<gene>
    <name evidence="6" type="ORF">EXZ61_21735</name>
</gene>
<dbReference type="Pfam" id="PF00126">
    <property type="entry name" value="HTH_1"/>
    <property type="match status" value="1"/>
</dbReference>
<dbReference type="RefSeq" id="WP_142813999.1">
    <property type="nucleotide sequence ID" value="NZ_CP036282.1"/>
</dbReference>
<dbReference type="PANTHER" id="PTHR30537:SF5">
    <property type="entry name" value="HTH-TYPE TRANSCRIPTIONAL ACTIVATOR TTDR-RELATED"/>
    <property type="match status" value="1"/>
</dbReference>
<keyword evidence="4" id="KW-0804">Transcription</keyword>
<dbReference type="SUPFAM" id="SSF46785">
    <property type="entry name" value="Winged helix' DNA-binding domain"/>
    <property type="match status" value="1"/>
</dbReference>
<proteinExistence type="inferred from homology"/>
<comment type="similarity">
    <text evidence="1">Belongs to the LysR transcriptional regulatory family.</text>
</comment>
<reference evidence="7" key="2">
    <citation type="journal article" date="2020" name="Int. J. Syst. Evol. Microbiol.">
        <title>Genomic insights into a novel species Rhodoferax aquaticus sp. nov., isolated from freshwater.</title>
        <authorList>
            <person name="Li T."/>
            <person name="Zhuo Y."/>
            <person name="Jin C.Z."/>
            <person name="Wu X."/>
            <person name="Ko S.R."/>
            <person name="Jin F.J."/>
            <person name="Ahn C.Y."/>
            <person name="Oh H.M."/>
            <person name="Lee H.G."/>
            <person name="Jin L."/>
        </authorList>
    </citation>
    <scope>NUCLEOTIDE SEQUENCE [LARGE SCALE GENOMIC DNA]</scope>
    <source>
        <strain evidence="7">Gr-4</strain>
    </source>
</reference>
<dbReference type="AlphaFoldDB" id="A0A515EV61"/>
<evidence type="ECO:0000313" key="7">
    <source>
        <dbReference type="Proteomes" id="UP000317365"/>
    </source>
</evidence>
<protein>
    <submittedName>
        <fullName evidence="6">LysR family transcriptional regulator</fullName>
    </submittedName>
</protein>